<reference evidence="2 3" key="1">
    <citation type="submission" date="2023-12" db="EMBL/GenBank/DDBJ databases">
        <title>Novel species of the genus Arcicella isolated from rivers.</title>
        <authorList>
            <person name="Lu H."/>
        </authorList>
    </citation>
    <scope>NUCLEOTIDE SEQUENCE [LARGE SCALE GENOMIC DNA]</scope>
    <source>
        <strain evidence="2 3">DC25W</strain>
    </source>
</reference>
<comment type="caution">
    <text evidence="2">The sequence shown here is derived from an EMBL/GenBank/DDBJ whole genome shotgun (WGS) entry which is preliminary data.</text>
</comment>
<dbReference type="PROSITE" id="PS50215">
    <property type="entry name" value="ADAM_MEPRO"/>
    <property type="match status" value="1"/>
</dbReference>
<dbReference type="RefSeq" id="WP_323260952.1">
    <property type="nucleotide sequence ID" value="NZ_JAYGIM010000014.1"/>
</dbReference>
<dbReference type="InterPro" id="IPR024079">
    <property type="entry name" value="MetalloPept_cat_dom_sf"/>
</dbReference>
<dbReference type="InterPro" id="IPR026444">
    <property type="entry name" value="Secre_tail"/>
</dbReference>
<keyword evidence="3" id="KW-1185">Reference proteome</keyword>
<dbReference type="Gene3D" id="2.60.40.10">
    <property type="entry name" value="Immunoglobulins"/>
    <property type="match status" value="5"/>
</dbReference>
<dbReference type="Pfam" id="PF18962">
    <property type="entry name" value="Por_Secre_tail"/>
    <property type="match status" value="1"/>
</dbReference>
<dbReference type="InterPro" id="IPR015943">
    <property type="entry name" value="WD40/YVTN_repeat-like_dom_sf"/>
</dbReference>
<proteinExistence type="predicted"/>
<dbReference type="Proteomes" id="UP001302222">
    <property type="component" value="Unassembled WGS sequence"/>
</dbReference>
<feature type="domain" description="Peptidase M12B" evidence="1">
    <location>
        <begin position="44"/>
        <end position="216"/>
    </location>
</feature>
<organism evidence="2 3">
    <name type="scientific">Arcicella lustrica</name>
    <dbReference type="NCBI Taxonomy" id="2984196"/>
    <lineage>
        <taxon>Bacteria</taxon>
        <taxon>Pseudomonadati</taxon>
        <taxon>Bacteroidota</taxon>
        <taxon>Cytophagia</taxon>
        <taxon>Cytophagales</taxon>
        <taxon>Flectobacillaceae</taxon>
        <taxon>Arcicella</taxon>
    </lineage>
</organism>
<dbReference type="NCBIfam" id="TIGR04183">
    <property type="entry name" value="Por_Secre_tail"/>
    <property type="match status" value="1"/>
</dbReference>
<name>A0ABU5SMN1_9BACT</name>
<dbReference type="SUPFAM" id="SSF55486">
    <property type="entry name" value="Metalloproteases ('zincins'), catalytic domain"/>
    <property type="match status" value="1"/>
</dbReference>
<accession>A0ABU5SMN1</accession>
<dbReference type="Gene3D" id="3.40.390.10">
    <property type="entry name" value="Collagenase (Catalytic Domain)"/>
    <property type="match status" value="1"/>
</dbReference>
<evidence type="ECO:0000313" key="2">
    <source>
        <dbReference type="EMBL" id="MEA5428532.1"/>
    </source>
</evidence>
<dbReference type="SUPFAM" id="SSF63829">
    <property type="entry name" value="Calcium-dependent phosphotriesterase"/>
    <property type="match status" value="1"/>
</dbReference>
<sequence length="1603" mass="179186">MAQQKQIPCGVNESVLPESTIKAMQMAPTWLKQQQARKSAEEFYVCRIAVEIDSDTYLLFKKDSTLIKREVIKVIERVSKIYEAEINTQLLVSFINIRKDSLTDPYRGVNNIYSLFSILKKEENNGVFKNVSFDHAMYLPTKAISGADGLADDKSNISLWGNVHVIAHELGHNFGSPHTQNCNWPGGVLDYCYPAEGDCYTGPLDLKKGTIMSYCNNLELTFHPLCRALMQLYASTNLNKISAMSSITLTGSNNIDGSFYIFNPIPLAEKYFYQVSEKNDFSQIITSDSIDINIINYGKISRNKTYYLRIKAINRLGSSEWSNTVTIRIPNTVLTSPQLLTPLNDIKDINPYSEMTFTFEPVEGATSYEIDFADFQRRNYPNFTMNRNITNTSNQFTITPSMQSLSYDHFYWRVRAINGNVKGSWSESRRVLLAPRSYDISSTYGSFYGFQLSIPFYFREYSKNYESKVTVSKNENFSNPIIEKTIFPSKYNIQSNVFSLENLEANTQYYLKFETINPKKDLVYDFPKGVIKTLTQSFKTGNFLPPSTWKYINNDNTPNFGLVNSKLIPIGNSVFKFSEEGIVKINSDSVKAVLYGFENTNKVIGSEIKAIDVDTLGNLWVIMEISKRKNYSGSFPDPVYEMKQFDSKTMKLLSSRELDFQGLLLNITHFDINHRIISDGVKVAQIDNNNLVNIFYQFNGNGNYFNKMEVSKTDIWFLSYLYTTNTYAVSRYNFATKEITHFNNKNTSAIPKVILKIKLDKQGNLWLLYEKGIVKYDGQTWTDYPLNTYSTYSAGINDNFCFDDNNNLYLNTYYYESEIFTLKNNTWQKVVSFPTFNSNNMEIDKQQKIWLNSYAGTLRVNPCSSITKPEFTNNTIKTIDAGQSINLEAKGCSNVMWNWSSATEQVNNKLISGNNTLAVNPKVNTAYSARCYDNGCMSDETVFSLAVRPNLLTNKVAKNEICLGDSIKVLSTIEGSFDENNVLSATLTSSTKTKYNFTLVNQKSFSSFIPNSSIPSGKYWLKISSSSPKLTSKDSVEITIAAIPTGSISGTNNFCAGGSTSLTANTNNTVSYQWFEGENIIGTNNKTIVASKRGKYTILMKNNIGCINTSEIFTVDENPLPTGEITGNNNSLCNGQTTTLFAITKDKVSFQWKRNNVAIGSNANNLFVNQEGKYQVELTSAFGCSSTLAATTVVINPSPSGTITGEQQFCEGQSTTLTVNSKNTKYYKWDKWLGIHYETISTDKSITIKESGGYRLLLESDKGCVIELAHLHISKNPLPTGNITGSTNFCEGSSTILSVNSNNAKSFQWLEGKNVVGTNKSITVAKAGKYAIVLKSDSGCVNTADTVIVTQNILPIATISGDKSFCEGSIKPLTTSVSAGLAPFTYSWKLGNTLLADKTNTISISKEGNYAAVVTDANGCVDTTNIHTINEIKLVKATISKSGTTDILQNTDVTLSVTQDVTYGYQWNKDNAIITGATTNTFTAKEAGVYNVTITANGCSATTESVTVNLVTANEPNTYWNNFYLNAFPNPNEGQFTLEFTNNDNQPISLFLYDIVGKTMIQKVIKTKGKYSEVIDISTYPSGEYFLMLQKDDFKKTLKLRKK</sequence>
<evidence type="ECO:0000313" key="3">
    <source>
        <dbReference type="Proteomes" id="UP001302222"/>
    </source>
</evidence>
<dbReference type="SUPFAM" id="SSF49265">
    <property type="entry name" value="Fibronectin type III"/>
    <property type="match status" value="2"/>
</dbReference>
<dbReference type="Pfam" id="PF13688">
    <property type="entry name" value="Reprolysin_5"/>
    <property type="match status" value="1"/>
</dbReference>
<dbReference type="InterPro" id="IPR001590">
    <property type="entry name" value="Peptidase_M12B"/>
</dbReference>
<dbReference type="InterPro" id="IPR013783">
    <property type="entry name" value="Ig-like_fold"/>
</dbReference>
<gene>
    <name evidence="2" type="ORF">VB798_18220</name>
</gene>
<evidence type="ECO:0000259" key="1">
    <source>
        <dbReference type="PROSITE" id="PS50215"/>
    </source>
</evidence>
<dbReference type="EMBL" id="JAYGIM010000014">
    <property type="protein sequence ID" value="MEA5428532.1"/>
    <property type="molecule type" value="Genomic_DNA"/>
</dbReference>
<dbReference type="InterPro" id="IPR036116">
    <property type="entry name" value="FN3_sf"/>
</dbReference>
<protein>
    <submittedName>
        <fullName evidence="2">M12 family metallo-peptidase</fullName>
    </submittedName>
</protein>
<dbReference type="Gene3D" id="2.130.10.10">
    <property type="entry name" value="YVTN repeat-like/Quinoprotein amine dehydrogenase"/>
    <property type="match status" value="1"/>
</dbReference>